<feature type="domain" description="DinB-like" evidence="1">
    <location>
        <begin position="18"/>
        <end position="147"/>
    </location>
</feature>
<proteinExistence type="predicted"/>
<organism evidence="2 3">
    <name type="scientific">Jeotgalibacillus proteolyticus</name>
    <dbReference type="NCBI Taxonomy" id="2082395"/>
    <lineage>
        <taxon>Bacteria</taxon>
        <taxon>Bacillati</taxon>
        <taxon>Bacillota</taxon>
        <taxon>Bacilli</taxon>
        <taxon>Bacillales</taxon>
        <taxon>Caryophanaceae</taxon>
        <taxon>Jeotgalibacillus</taxon>
    </lineage>
</organism>
<dbReference type="Proteomes" id="UP000239047">
    <property type="component" value="Unassembled WGS sequence"/>
</dbReference>
<protein>
    <submittedName>
        <fullName evidence="2">DinB family protein</fullName>
    </submittedName>
</protein>
<dbReference type="Gene3D" id="1.20.120.450">
    <property type="entry name" value="dinb family like domain"/>
    <property type="match status" value="1"/>
</dbReference>
<gene>
    <name evidence="2" type="ORF">C4B60_20540</name>
</gene>
<dbReference type="InterPro" id="IPR024775">
    <property type="entry name" value="DinB-like"/>
</dbReference>
<evidence type="ECO:0000259" key="1">
    <source>
        <dbReference type="Pfam" id="PF12867"/>
    </source>
</evidence>
<dbReference type="AlphaFoldDB" id="A0A2S5G6D9"/>
<sequence>MNKEQWIQHSVDYRFWLEELKTMEDGQFFSPIKEGKWSVAAVISHLEAWDLFTLKERLPYMKEGAQLKPSPDFHSFNKEAEERAHNGQTKEQVIDGAIQARTELTDLVRNVNDREYHASCSIRNTTITMQEYLTDFMQHDDHHRNQIRELSV</sequence>
<evidence type="ECO:0000313" key="2">
    <source>
        <dbReference type="EMBL" id="PPA68547.1"/>
    </source>
</evidence>
<dbReference type="SUPFAM" id="SSF109854">
    <property type="entry name" value="DinB/YfiT-like putative metalloenzymes"/>
    <property type="match status" value="1"/>
</dbReference>
<keyword evidence="3" id="KW-1185">Reference proteome</keyword>
<evidence type="ECO:0000313" key="3">
    <source>
        <dbReference type="Proteomes" id="UP000239047"/>
    </source>
</evidence>
<dbReference type="OrthoDB" id="2964295at2"/>
<name>A0A2S5G6D9_9BACL</name>
<dbReference type="InterPro" id="IPR034660">
    <property type="entry name" value="DinB/YfiT-like"/>
</dbReference>
<comment type="caution">
    <text evidence="2">The sequence shown here is derived from an EMBL/GenBank/DDBJ whole genome shotgun (WGS) entry which is preliminary data.</text>
</comment>
<dbReference type="Pfam" id="PF12867">
    <property type="entry name" value="DinB_2"/>
    <property type="match status" value="1"/>
</dbReference>
<reference evidence="2 3" key="1">
    <citation type="submission" date="2018-02" db="EMBL/GenBank/DDBJ databases">
        <title>Jeotgalibacillus proteolyticum sp. nov. a protease producing bacterium isolated from ocean sediments of Laizhou Bay.</title>
        <authorList>
            <person name="Li Y."/>
        </authorList>
    </citation>
    <scope>NUCLEOTIDE SEQUENCE [LARGE SCALE GENOMIC DNA]</scope>
    <source>
        <strain evidence="2 3">22-7</strain>
    </source>
</reference>
<dbReference type="RefSeq" id="WP_104059834.1">
    <property type="nucleotide sequence ID" value="NZ_PREZ01000011.1"/>
</dbReference>
<dbReference type="EMBL" id="PREZ01000011">
    <property type="protein sequence ID" value="PPA68547.1"/>
    <property type="molecule type" value="Genomic_DNA"/>
</dbReference>
<accession>A0A2S5G6D9</accession>